<name>A0A1D8UWC4_9PROT</name>
<feature type="binding site" evidence="6">
    <location>
        <begin position="66"/>
        <end position="69"/>
    </location>
    <ligand>
        <name>NADP(+)</name>
        <dbReference type="ChEBI" id="CHEBI:58349"/>
    </ligand>
</feature>
<feature type="domain" description="Pyrroline-5-carboxylate reductase dimerisation" evidence="8">
    <location>
        <begin position="160"/>
        <end position="265"/>
    </location>
</feature>
<dbReference type="SUPFAM" id="SSF48179">
    <property type="entry name" value="6-phosphogluconate dehydrogenase C-terminal domain-like"/>
    <property type="match status" value="1"/>
</dbReference>
<dbReference type="InterPro" id="IPR036291">
    <property type="entry name" value="NAD(P)-bd_dom_sf"/>
</dbReference>
<comment type="catalytic activity">
    <reaction evidence="4">
        <text>L-proline + NAD(+) = (S)-1-pyrroline-5-carboxylate + NADH + 2 H(+)</text>
        <dbReference type="Rhea" id="RHEA:14105"/>
        <dbReference type="ChEBI" id="CHEBI:15378"/>
        <dbReference type="ChEBI" id="CHEBI:17388"/>
        <dbReference type="ChEBI" id="CHEBI:57540"/>
        <dbReference type="ChEBI" id="CHEBI:57945"/>
        <dbReference type="ChEBI" id="CHEBI:60039"/>
        <dbReference type="EC" id="1.5.1.2"/>
    </reaction>
</comment>
<proteinExistence type="inferred from homology"/>
<keyword evidence="4" id="KW-0641">Proline biosynthesis</keyword>
<keyword evidence="2 4" id="KW-0521">NADP</keyword>
<evidence type="ECO:0000256" key="2">
    <source>
        <dbReference type="ARBA" id="ARBA00022857"/>
    </source>
</evidence>
<dbReference type="OrthoDB" id="9805754at2"/>
<evidence type="ECO:0000256" key="4">
    <source>
        <dbReference type="HAMAP-Rule" id="MF_01925"/>
    </source>
</evidence>
<dbReference type="GO" id="GO:0004735">
    <property type="term" value="F:pyrroline-5-carboxylate reductase activity"/>
    <property type="evidence" value="ECO:0007669"/>
    <property type="project" value="UniProtKB-UniRule"/>
</dbReference>
<sequence>MNMLPSVLLVGCGNMGGALWNGWLREGLAPSVVVDRHLESVPTPHRLVRKAEDIPADFHPHFIVLAVKPAGMETTIAALAPWLPGSLLVSMLAGRTGASLKAACEKAGKVIPVIRAMPNTPSAIGKGVTGAFSEDIDNSQRAECTHLLAAVGKVAWVENEEQLVALTTISGCGPAYVFLLAELLEREGQRHGLSHELARMLARETIAGSGALLATSPEESATLRKNVTSPNGVTAKALEVLMAADAWPQTLERAIDQAAQRARELAV</sequence>
<dbReference type="UniPathway" id="UPA00098">
    <property type="reaction ID" value="UER00361"/>
</dbReference>
<comment type="subcellular location">
    <subcellularLocation>
        <location evidence="4">Cytoplasm</location>
    </subcellularLocation>
</comment>
<dbReference type="PANTHER" id="PTHR11645:SF0">
    <property type="entry name" value="PYRROLINE-5-CARBOXYLATE REDUCTASE 3"/>
    <property type="match status" value="1"/>
</dbReference>
<evidence type="ECO:0000259" key="7">
    <source>
        <dbReference type="Pfam" id="PF03807"/>
    </source>
</evidence>
<evidence type="ECO:0000256" key="6">
    <source>
        <dbReference type="PIRSR" id="PIRSR000193-1"/>
    </source>
</evidence>
<comment type="function">
    <text evidence="4">Catalyzes the reduction of 1-pyrroline-5-carboxylate (PCA) to L-proline.</text>
</comment>
<evidence type="ECO:0000256" key="1">
    <source>
        <dbReference type="ARBA" id="ARBA00005525"/>
    </source>
</evidence>
<dbReference type="HAMAP" id="MF_01925">
    <property type="entry name" value="P5C_reductase"/>
    <property type="match status" value="1"/>
</dbReference>
<dbReference type="eggNOG" id="COG0345">
    <property type="taxonomic scope" value="Bacteria"/>
</dbReference>
<dbReference type="Pfam" id="PF03807">
    <property type="entry name" value="F420_oxidored"/>
    <property type="match status" value="1"/>
</dbReference>
<dbReference type="Gene3D" id="3.40.50.720">
    <property type="entry name" value="NAD(P)-binding Rossmann-like Domain"/>
    <property type="match status" value="1"/>
</dbReference>
<keyword evidence="3 4" id="KW-0560">Oxidoreductase</keyword>
<accession>A0A1D8UWC4</accession>
<dbReference type="NCBIfam" id="TIGR00112">
    <property type="entry name" value="proC"/>
    <property type="match status" value="1"/>
</dbReference>
<comment type="catalytic activity">
    <reaction evidence="4">
        <text>L-proline + NADP(+) = (S)-1-pyrroline-5-carboxylate + NADPH + 2 H(+)</text>
        <dbReference type="Rhea" id="RHEA:14109"/>
        <dbReference type="ChEBI" id="CHEBI:15378"/>
        <dbReference type="ChEBI" id="CHEBI:17388"/>
        <dbReference type="ChEBI" id="CHEBI:57783"/>
        <dbReference type="ChEBI" id="CHEBI:58349"/>
        <dbReference type="ChEBI" id="CHEBI:60039"/>
        <dbReference type="EC" id="1.5.1.2"/>
    </reaction>
</comment>
<reference evidence="9 10" key="1">
    <citation type="journal article" date="2016" name="Microb. Cell Fact.">
        <title>Dissection of exopolysaccharide biosynthesis in Kozakia baliensis.</title>
        <authorList>
            <person name="Brandt J.U."/>
            <person name="Jakob F."/>
            <person name="Behr J."/>
            <person name="Geissler A.J."/>
            <person name="Vogel R.F."/>
        </authorList>
    </citation>
    <scope>NUCLEOTIDE SEQUENCE [LARGE SCALE GENOMIC DNA]</scope>
    <source>
        <strain evidence="9 10">DSM 14400</strain>
    </source>
</reference>
<keyword evidence="4" id="KW-0963">Cytoplasm</keyword>
<dbReference type="SUPFAM" id="SSF51735">
    <property type="entry name" value="NAD(P)-binding Rossmann-fold domains"/>
    <property type="match status" value="1"/>
</dbReference>
<dbReference type="InterPro" id="IPR008927">
    <property type="entry name" value="6-PGluconate_DH-like_C_sf"/>
</dbReference>
<dbReference type="PIRSF" id="PIRSF000193">
    <property type="entry name" value="Pyrrol-5-carb_rd"/>
    <property type="match status" value="1"/>
</dbReference>
<dbReference type="AlphaFoldDB" id="A0A1D8UWC4"/>
<dbReference type="GO" id="GO:0055129">
    <property type="term" value="P:L-proline biosynthetic process"/>
    <property type="evidence" value="ECO:0007669"/>
    <property type="project" value="UniProtKB-UniRule"/>
</dbReference>
<organism evidence="9 10">
    <name type="scientific">Kozakia baliensis</name>
    <dbReference type="NCBI Taxonomy" id="153496"/>
    <lineage>
        <taxon>Bacteria</taxon>
        <taxon>Pseudomonadati</taxon>
        <taxon>Pseudomonadota</taxon>
        <taxon>Alphaproteobacteria</taxon>
        <taxon>Acetobacterales</taxon>
        <taxon>Acetobacteraceae</taxon>
        <taxon>Kozakia</taxon>
    </lineage>
</organism>
<comment type="similarity">
    <text evidence="1 4">Belongs to the pyrroline-5-carboxylate reductase family.</text>
</comment>
<keyword evidence="4" id="KW-0028">Amino-acid biosynthesis</keyword>
<dbReference type="InterPro" id="IPR000304">
    <property type="entry name" value="Pyrroline-COOH_reductase"/>
</dbReference>
<dbReference type="STRING" id="153496.A0U89_12405"/>
<keyword evidence="10" id="KW-1185">Reference proteome</keyword>
<evidence type="ECO:0000256" key="3">
    <source>
        <dbReference type="ARBA" id="ARBA00023002"/>
    </source>
</evidence>
<dbReference type="Pfam" id="PF14748">
    <property type="entry name" value="P5CR_dimer"/>
    <property type="match status" value="1"/>
</dbReference>
<dbReference type="InterPro" id="IPR029036">
    <property type="entry name" value="P5CR_dimer"/>
</dbReference>
<feature type="domain" description="Pyrroline-5-carboxylate reductase catalytic N-terminal" evidence="7">
    <location>
        <begin position="9"/>
        <end position="94"/>
    </location>
</feature>
<dbReference type="EC" id="1.5.1.2" evidence="4 5"/>
<comment type="pathway">
    <text evidence="4">Amino-acid biosynthesis; L-proline biosynthesis; L-proline from L-glutamate 5-semialdehyde: step 1/1.</text>
</comment>
<dbReference type="EMBL" id="CP014674">
    <property type="protein sequence ID" value="AOX17807.1"/>
    <property type="molecule type" value="Genomic_DNA"/>
</dbReference>
<dbReference type="Proteomes" id="UP000179145">
    <property type="component" value="Chromosome"/>
</dbReference>
<evidence type="ECO:0000313" key="10">
    <source>
        <dbReference type="Proteomes" id="UP000179145"/>
    </source>
</evidence>
<evidence type="ECO:0000259" key="8">
    <source>
        <dbReference type="Pfam" id="PF14748"/>
    </source>
</evidence>
<dbReference type="Gene3D" id="1.10.3730.10">
    <property type="entry name" value="ProC C-terminal domain-like"/>
    <property type="match status" value="1"/>
</dbReference>
<evidence type="ECO:0000256" key="5">
    <source>
        <dbReference type="NCBIfam" id="TIGR00112"/>
    </source>
</evidence>
<dbReference type="RefSeq" id="WP_070403340.1">
    <property type="nucleotide sequence ID" value="NZ_BJVW01000011.1"/>
</dbReference>
<dbReference type="KEGG" id="kba:A0U89_12405"/>
<dbReference type="InterPro" id="IPR028939">
    <property type="entry name" value="P5C_Rdtase_cat_N"/>
</dbReference>
<gene>
    <name evidence="4" type="primary">proC</name>
    <name evidence="9" type="ORF">A0U89_12405</name>
</gene>
<dbReference type="PANTHER" id="PTHR11645">
    <property type="entry name" value="PYRROLINE-5-CARBOXYLATE REDUCTASE"/>
    <property type="match status" value="1"/>
</dbReference>
<protein>
    <recommendedName>
        <fullName evidence="4 5">Pyrroline-5-carboxylate reductase</fullName>
        <shortName evidence="4">P5C reductase</shortName>
        <shortName evidence="4">P5CR</shortName>
        <ecNumber evidence="4 5">1.5.1.2</ecNumber>
    </recommendedName>
    <alternativeName>
        <fullName evidence="4">PCA reductase</fullName>
    </alternativeName>
</protein>
<dbReference type="GO" id="GO:0005737">
    <property type="term" value="C:cytoplasm"/>
    <property type="evidence" value="ECO:0007669"/>
    <property type="project" value="UniProtKB-SubCell"/>
</dbReference>
<evidence type="ECO:0000313" key="9">
    <source>
        <dbReference type="EMBL" id="AOX17807.1"/>
    </source>
</evidence>